<keyword evidence="1" id="KW-0812">Transmembrane</keyword>
<dbReference type="EMBL" id="FMHY01000002">
    <property type="protein sequence ID" value="SCL57778.1"/>
    <property type="molecule type" value="Genomic_DNA"/>
</dbReference>
<organism evidence="2 3">
    <name type="scientific">Micromonospora eburnea</name>
    <dbReference type="NCBI Taxonomy" id="227316"/>
    <lineage>
        <taxon>Bacteria</taxon>
        <taxon>Bacillati</taxon>
        <taxon>Actinomycetota</taxon>
        <taxon>Actinomycetes</taxon>
        <taxon>Micromonosporales</taxon>
        <taxon>Micromonosporaceae</taxon>
        <taxon>Micromonospora</taxon>
    </lineage>
</organism>
<sequence length="479" mass="50984">MGTTADPPASRPSPARDWALIAAMIVAAHPVAFLIGLAVLAALLIFRDWLPFVWIALPVIGLAGIGRATRRPRLHGHAVRPATEPELAALVRQVAERLGLRVPLLVRIVAELDAGVLRTRASGVRTCTLFLGLPLVRRLTRAELAAVVAREFAYQQHTGGRRTKLLLGARDSLLESIEGRFRAPAAVIERLLRASQPRTWPLALAADAEAAAVAGTPAVRGALTQLGTMSETFDLLGEMWTEVLGEDGDYPEDLYEALDAALADRYVAPRMAAAAAEDVPMAIAIAPPLAVRLAALPEHPAPGWDTGAPVPLRDADALRRWCVRELVGSEDGPDELRPARLLDFPAERLEAGLREAESHLVEVTGQDSVRGAVAAAADAVAGGDWMKLARTLDPELAKLPPPMRATAGRDVLVGCLGRVIAGALLAAGWSRASRWTARVLVGPGGAPLDVEDLVRHAVDSGDPTGIRELLPSFDERALR</sequence>
<dbReference type="RefSeq" id="WP_141721330.1">
    <property type="nucleotide sequence ID" value="NZ_FMHY01000002.1"/>
</dbReference>
<evidence type="ECO:0000313" key="3">
    <source>
        <dbReference type="Proteomes" id="UP000199696"/>
    </source>
</evidence>
<proteinExistence type="predicted"/>
<dbReference type="STRING" id="227316.GA0070604_3693"/>
<keyword evidence="1" id="KW-1133">Transmembrane helix</keyword>
<feature type="transmembrane region" description="Helical" evidence="1">
    <location>
        <begin position="20"/>
        <end position="46"/>
    </location>
</feature>
<protein>
    <recommendedName>
        <fullName evidence="4">Zn-dependent protease with chaperone function</fullName>
    </recommendedName>
</protein>
<accession>A0A1C6UUV1</accession>
<dbReference type="CDD" id="cd07328">
    <property type="entry name" value="M48_Ste24p_like"/>
    <property type="match status" value="1"/>
</dbReference>
<keyword evidence="1" id="KW-0472">Membrane</keyword>
<dbReference type="OrthoDB" id="3207364at2"/>
<evidence type="ECO:0000256" key="1">
    <source>
        <dbReference type="SAM" id="Phobius"/>
    </source>
</evidence>
<keyword evidence="3" id="KW-1185">Reference proteome</keyword>
<name>A0A1C6UUV1_9ACTN</name>
<evidence type="ECO:0008006" key="4">
    <source>
        <dbReference type="Google" id="ProtNLM"/>
    </source>
</evidence>
<dbReference type="Proteomes" id="UP000199696">
    <property type="component" value="Unassembled WGS sequence"/>
</dbReference>
<feature type="transmembrane region" description="Helical" evidence="1">
    <location>
        <begin position="52"/>
        <end position="69"/>
    </location>
</feature>
<reference evidence="3" key="1">
    <citation type="submission" date="2016-06" db="EMBL/GenBank/DDBJ databases">
        <authorList>
            <person name="Varghese N."/>
            <person name="Submissions Spin"/>
        </authorList>
    </citation>
    <scope>NUCLEOTIDE SEQUENCE [LARGE SCALE GENOMIC DNA]</scope>
    <source>
        <strain evidence="3">DSM 44814</strain>
    </source>
</reference>
<evidence type="ECO:0000313" key="2">
    <source>
        <dbReference type="EMBL" id="SCL57778.1"/>
    </source>
</evidence>
<dbReference type="AlphaFoldDB" id="A0A1C6UUV1"/>
<gene>
    <name evidence="2" type="ORF">GA0070604_3693</name>
</gene>
<dbReference type="Gene3D" id="3.30.2010.10">
    <property type="entry name" value="Metalloproteases ('zincins'), catalytic domain"/>
    <property type="match status" value="1"/>
</dbReference>